<feature type="domain" description="Thioredoxin" evidence="7">
    <location>
        <begin position="39"/>
        <end position="176"/>
    </location>
</feature>
<dbReference type="Pfam" id="PF08534">
    <property type="entry name" value="Redoxin"/>
    <property type="match status" value="1"/>
</dbReference>
<dbReference type="PANTHER" id="PTHR42852:SF6">
    <property type="entry name" value="THIOL:DISULFIDE INTERCHANGE PROTEIN DSBE"/>
    <property type="match status" value="1"/>
</dbReference>
<gene>
    <name evidence="8" type="ORF">MBO_00555</name>
</gene>
<dbReference type="PROSITE" id="PS51352">
    <property type="entry name" value="THIOREDOXIN_2"/>
    <property type="match status" value="1"/>
</dbReference>
<evidence type="ECO:0000256" key="6">
    <source>
        <dbReference type="SAM" id="Phobius"/>
    </source>
</evidence>
<dbReference type="GO" id="GO:0017004">
    <property type="term" value="P:cytochrome complex assembly"/>
    <property type="evidence" value="ECO:0007669"/>
    <property type="project" value="UniProtKB-KW"/>
</dbReference>
<organism evidence="8 9">
    <name type="scientific">Moraxella bovoculi 237</name>
    <dbReference type="NCBI Taxonomy" id="743974"/>
    <lineage>
        <taxon>Bacteria</taxon>
        <taxon>Pseudomonadati</taxon>
        <taxon>Pseudomonadota</taxon>
        <taxon>Gammaproteobacteria</taxon>
        <taxon>Moraxellales</taxon>
        <taxon>Moraxellaceae</taxon>
        <taxon>Moraxella</taxon>
    </lineage>
</organism>
<comment type="caution">
    <text evidence="8">The sequence shown here is derived from an EMBL/GenBank/DDBJ whole genome shotgun (WGS) entry which is preliminary data.</text>
</comment>
<protein>
    <submittedName>
        <fullName evidence="8">Periplasmic protein thiol:disulfide oxidoreductase DsbE</fullName>
    </submittedName>
</protein>
<comment type="similarity">
    <text evidence="2">Belongs to the thioredoxin family. DsbE subfamily.</text>
</comment>
<name>A0A066UNC7_9GAMM</name>
<dbReference type="InterPro" id="IPR036249">
    <property type="entry name" value="Thioredoxin-like_sf"/>
</dbReference>
<keyword evidence="6" id="KW-1133">Transmembrane helix</keyword>
<dbReference type="NCBIfam" id="TIGR00385">
    <property type="entry name" value="dsbE"/>
    <property type="match status" value="1"/>
</dbReference>
<keyword evidence="9" id="KW-1185">Reference proteome</keyword>
<keyword evidence="5" id="KW-0676">Redox-active center</keyword>
<dbReference type="GO" id="GO:0030288">
    <property type="term" value="C:outer membrane-bounded periplasmic space"/>
    <property type="evidence" value="ECO:0007669"/>
    <property type="project" value="InterPro"/>
</dbReference>
<dbReference type="SUPFAM" id="SSF52833">
    <property type="entry name" value="Thioredoxin-like"/>
    <property type="match status" value="1"/>
</dbReference>
<keyword evidence="4" id="KW-1015">Disulfide bond</keyword>
<evidence type="ECO:0000256" key="4">
    <source>
        <dbReference type="ARBA" id="ARBA00023157"/>
    </source>
</evidence>
<dbReference type="InterPro" id="IPR013740">
    <property type="entry name" value="Redoxin"/>
</dbReference>
<reference evidence="8 9" key="1">
    <citation type="journal article" date="2014" name="Genome Announc.">
        <title>Draft Genome Sequence of Moraxella bovoculi Strain 237T (ATCC BAA-1259T) Isolated from a Calf with Infectious Bovine Keratoconjunctivitis.</title>
        <authorList>
            <person name="Calcutt M.J."/>
            <person name="Foecking M.F."/>
            <person name="Martin N.T."/>
            <person name="Mhlanga-Mutangadura T."/>
            <person name="Reilly T.J."/>
        </authorList>
    </citation>
    <scope>NUCLEOTIDE SEQUENCE [LARGE SCALE GENOMIC DNA]</scope>
    <source>
        <strain evidence="8 9">237</strain>
    </source>
</reference>
<dbReference type="InterPro" id="IPR013766">
    <property type="entry name" value="Thioredoxin_domain"/>
</dbReference>
<dbReference type="eggNOG" id="COG0526">
    <property type="taxonomic scope" value="Bacteria"/>
</dbReference>
<dbReference type="GO" id="GO:0005886">
    <property type="term" value="C:plasma membrane"/>
    <property type="evidence" value="ECO:0007669"/>
    <property type="project" value="UniProtKB-SubCell"/>
</dbReference>
<keyword evidence="3" id="KW-0201">Cytochrome c-type biogenesis</keyword>
<dbReference type="EMBL" id="AOMT01000005">
    <property type="protein sequence ID" value="KDN25649.1"/>
    <property type="molecule type" value="Genomic_DNA"/>
</dbReference>
<evidence type="ECO:0000256" key="1">
    <source>
        <dbReference type="ARBA" id="ARBA00004383"/>
    </source>
</evidence>
<keyword evidence="6" id="KW-0812">Transmembrane</keyword>
<proteinExistence type="inferred from homology"/>
<dbReference type="InterPro" id="IPR004799">
    <property type="entry name" value="Periplasmic_diS_OxRdtase_DsbE"/>
</dbReference>
<evidence type="ECO:0000256" key="5">
    <source>
        <dbReference type="ARBA" id="ARBA00023284"/>
    </source>
</evidence>
<dbReference type="OrthoDB" id="9799347at2"/>
<dbReference type="InterPro" id="IPR050553">
    <property type="entry name" value="Thioredoxin_ResA/DsbE_sf"/>
</dbReference>
<evidence type="ECO:0000256" key="2">
    <source>
        <dbReference type="ARBA" id="ARBA00007758"/>
    </source>
</evidence>
<dbReference type="Gene3D" id="3.40.30.10">
    <property type="entry name" value="Glutaredoxin"/>
    <property type="match status" value="1"/>
</dbReference>
<dbReference type="Proteomes" id="UP000035860">
    <property type="component" value="Unassembled WGS sequence"/>
</dbReference>
<accession>A0A066UNC7</accession>
<evidence type="ECO:0000256" key="3">
    <source>
        <dbReference type="ARBA" id="ARBA00022748"/>
    </source>
</evidence>
<feature type="transmembrane region" description="Helical" evidence="6">
    <location>
        <begin position="6"/>
        <end position="27"/>
    </location>
</feature>
<dbReference type="PANTHER" id="PTHR42852">
    <property type="entry name" value="THIOL:DISULFIDE INTERCHANGE PROTEIN DSBE"/>
    <property type="match status" value="1"/>
</dbReference>
<comment type="subcellular location">
    <subcellularLocation>
        <location evidence="1">Cell inner membrane</location>
        <topology evidence="1">Single-pass membrane protein</topology>
        <orientation evidence="1">Periplasmic side</orientation>
    </subcellularLocation>
</comment>
<evidence type="ECO:0000259" key="7">
    <source>
        <dbReference type="PROSITE" id="PS51352"/>
    </source>
</evidence>
<dbReference type="RefSeq" id="WP_036361953.1">
    <property type="nucleotide sequence ID" value="NZ_AOMT01000005.1"/>
</dbReference>
<dbReference type="AlphaFoldDB" id="A0A066UNC7"/>
<evidence type="ECO:0000313" key="9">
    <source>
        <dbReference type="Proteomes" id="UP000035860"/>
    </source>
</evidence>
<dbReference type="CDD" id="cd03010">
    <property type="entry name" value="TlpA_like_DsbE"/>
    <property type="match status" value="1"/>
</dbReference>
<sequence>MAASNKRAWIFILPLLIFILAMVMFYFRLGKETDVKITTAMNKPLPQFSLPLLSDTTRTMTNADLPKTPFLLNAWGSWCPTCFVEHPFLMQLHAQGVPMIGMNYKDELSDALGYLNEHKDPFIYSIQDLDGSYGLDLGLTGAPETFVVDGRGIVFKHVTGEINQENWKAQIEPCMIALADDKLTDDAKINACN</sequence>
<evidence type="ECO:0000313" key="8">
    <source>
        <dbReference type="EMBL" id="KDN25649.1"/>
    </source>
</evidence>
<dbReference type="GO" id="GO:0015036">
    <property type="term" value="F:disulfide oxidoreductase activity"/>
    <property type="evidence" value="ECO:0007669"/>
    <property type="project" value="InterPro"/>
</dbReference>
<keyword evidence="6" id="KW-0472">Membrane</keyword>